<dbReference type="PANTHER" id="PTHR43472:SF1">
    <property type="entry name" value="PHOSPHORIBOSYLAMINE--GLYCINE LIGASE, CHLOROPLASTIC"/>
    <property type="match status" value="1"/>
</dbReference>
<dbReference type="Pfam" id="PF02843">
    <property type="entry name" value="GARS_C"/>
    <property type="match status" value="1"/>
</dbReference>
<proteinExistence type="inferred from homology"/>
<dbReference type="Gene3D" id="3.30.470.20">
    <property type="entry name" value="ATP-grasp fold, B domain"/>
    <property type="match status" value="1"/>
</dbReference>
<dbReference type="SUPFAM" id="SSF56059">
    <property type="entry name" value="Glutathione synthetase ATP-binding domain-like"/>
    <property type="match status" value="1"/>
</dbReference>
<evidence type="ECO:0000313" key="16">
    <source>
        <dbReference type="Proteomes" id="UP000199647"/>
    </source>
</evidence>
<accession>A0A1H9N9V2</accession>
<comment type="pathway">
    <text evidence="3 12">Purine metabolism; IMP biosynthesis via de novo pathway; N(1)-(5-phospho-D-ribosyl)glycinamide from 5-phospho-alpha-D-ribose 1-diphosphate: step 2/2.</text>
</comment>
<protein>
    <recommendedName>
        <fullName evidence="4 12">Phosphoribosylamine--glycine ligase</fullName>
        <ecNumber evidence="4 12">6.3.4.13</ecNumber>
    </recommendedName>
    <alternativeName>
        <fullName evidence="12">GARS</fullName>
    </alternativeName>
    <alternativeName>
        <fullName evidence="10 12">Glycinamide ribonucleotide synthetase</fullName>
    </alternativeName>
    <alternativeName>
        <fullName evidence="11 12">Phosphoribosylglycinamide synthetase</fullName>
    </alternativeName>
</protein>
<sequence>MQSEGLTVLIIGGGAREHALYRAFGSSSRVARVLCAPGNGGIPAADRRAVGDSDGPALLNLAQREGVDLVVVGPEAPLVAGVSDVFTGAGIRVFGPSAAAAQLEGSKAFAKEICVSLGVPTADHVVASSYDEAEAAIRAFGSPVVVKADGLCAGKGVTVASSEQEALEAAGSMLSDKIFGEAGDTVVIERCLSGRECSVMAICDGENAILLPAVRDHKRALDGDRGPNTGGMGAYSPLPDVDQALLEKVKAEIILPVIHEMARRGMPYHGVLYAGLMLTESGPQVIEFNCRFGDPETQIALALLRTDIVDLTLAAIVPGGLANLPATEISDEAAVCVVLASGGYPGKYATGIPISGVDAADEGAFVFHAGTRDEGELVTSGGRVLNVVGVGATHEDARAKAYTACEKIYFEGMQFRRDIAAKLA</sequence>
<dbReference type="Pfam" id="PF02844">
    <property type="entry name" value="GARS_N"/>
    <property type="match status" value="1"/>
</dbReference>
<evidence type="ECO:0000313" key="15">
    <source>
        <dbReference type="EMBL" id="SER32591.1"/>
    </source>
</evidence>
<dbReference type="GO" id="GO:0006189">
    <property type="term" value="P:'de novo' IMP biosynthetic process"/>
    <property type="evidence" value="ECO:0007669"/>
    <property type="project" value="UniProtKB-UniRule"/>
</dbReference>
<dbReference type="InterPro" id="IPR013815">
    <property type="entry name" value="ATP_grasp_subdomain_1"/>
</dbReference>
<evidence type="ECO:0000259" key="14">
    <source>
        <dbReference type="PROSITE" id="PS50975"/>
    </source>
</evidence>
<keyword evidence="8 13" id="KW-0067">ATP-binding</keyword>
<evidence type="ECO:0000256" key="5">
    <source>
        <dbReference type="ARBA" id="ARBA00022598"/>
    </source>
</evidence>
<keyword evidence="5 12" id="KW-0436">Ligase</keyword>
<dbReference type="SMART" id="SM01210">
    <property type="entry name" value="GARS_C"/>
    <property type="match status" value="1"/>
</dbReference>
<dbReference type="Gene3D" id="3.90.600.10">
    <property type="entry name" value="Phosphoribosylglycinamide synthetase, C-terminal domain"/>
    <property type="match status" value="1"/>
</dbReference>
<evidence type="ECO:0000256" key="11">
    <source>
        <dbReference type="ARBA" id="ARBA00042864"/>
    </source>
</evidence>
<dbReference type="GO" id="GO:0005524">
    <property type="term" value="F:ATP binding"/>
    <property type="evidence" value="ECO:0007669"/>
    <property type="project" value="UniProtKB-UniRule"/>
</dbReference>
<keyword evidence="6 13" id="KW-0547">Nucleotide-binding</keyword>
<dbReference type="InterPro" id="IPR011054">
    <property type="entry name" value="Rudment_hybrid_motif"/>
</dbReference>
<dbReference type="HAMAP" id="MF_00138">
    <property type="entry name" value="GARS"/>
    <property type="match status" value="1"/>
</dbReference>
<evidence type="ECO:0000256" key="9">
    <source>
        <dbReference type="ARBA" id="ARBA00038345"/>
    </source>
</evidence>
<dbReference type="PROSITE" id="PS50975">
    <property type="entry name" value="ATP_GRASP"/>
    <property type="match status" value="1"/>
</dbReference>
<dbReference type="InterPro" id="IPR020560">
    <property type="entry name" value="PRibGlycinamide_synth_C-dom"/>
</dbReference>
<evidence type="ECO:0000256" key="8">
    <source>
        <dbReference type="ARBA" id="ARBA00022840"/>
    </source>
</evidence>
<dbReference type="InterPro" id="IPR011761">
    <property type="entry name" value="ATP-grasp"/>
</dbReference>
<comment type="cofactor">
    <cofactor evidence="2">
        <name>Mg(2+)</name>
        <dbReference type="ChEBI" id="CHEBI:18420"/>
    </cofactor>
</comment>
<name>A0A1H9N9V2_9HYPH</name>
<dbReference type="EMBL" id="FOFG01000015">
    <property type="protein sequence ID" value="SER32591.1"/>
    <property type="molecule type" value="Genomic_DNA"/>
</dbReference>
<keyword evidence="7 12" id="KW-0658">Purine biosynthesis</keyword>
<dbReference type="UniPathway" id="UPA00074">
    <property type="reaction ID" value="UER00125"/>
</dbReference>
<evidence type="ECO:0000256" key="12">
    <source>
        <dbReference type="HAMAP-Rule" id="MF_00138"/>
    </source>
</evidence>
<dbReference type="InterPro" id="IPR020561">
    <property type="entry name" value="PRibGlycinamid_synth_ATP-grasp"/>
</dbReference>
<gene>
    <name evidence="12" type="primary">purD</name>
    <name evidence="15" type="ORF">SAMN05216548_11549</name>
</gene>
<dbReference type="FunFam" id="3.90.600.10:FF:000001">
    <property type="entry name" value="Trifunctional purine biosynthetic protein adenosine-3"/>
    <property type="match status" value="1"/>
</dbReference>
<comment type="catalytic activity">
    <reaction evidence="12">
        <text>5-phospho-beta-D-ribosylamine + glycine + ATP = N(1)-(5-phospho-beta-D-ribosyl)glycinamide + ADP + phosphate + H(+)</text>
        <dbReference type="Rhea" id="RHEA:17453"/>
        <dbReference type="ChEBI" id="CHEBI:15378"/>
        <dbReference type="ChEBI" id="CHEBI:30616"/>
        <dbReference type="ChEBI" id="CHEBI:43474"/>
        <dbReference type="ChEBI" id="CHEBI:57305"/>
        <dbReference type="ChEBI" id="CHEBI:58681"/>
        <dbReference type="ChEBI" id="CHEBI:143788"/>
        <dbReference type="ChEBI" id="CHEBI:456216"/>
        <dbReference type="EC" id="6.3.4.13"/>
    </reaction>
</comment>
<evidence type="ECO:0000256" key="7">
    <source>
        <dbReference type="ARBA" id="ARBA00022755"/>
    </source>
</evidence>
<dbReference type="Gene3D" id="3.30.1490.20">
    <property type="entry name" value="ATP-grasp fold, A domain"/>
    <property type="match status" value="1"/>
</dbReference>
<evidence type="ECO:0000256" key="2">
    <source>
        <dbReference type="ARBA" id="ARBA00001946"/>
    </source>
</evidence>
<organism evidence="15 16">
    <name type="scientific">Faunimonas pinastri</name>
    <dbReference type="NCBI Taxonomy" id="1855383"/>
    <lineage>
        <taxon>Bacteria</taxon>
        <taxon>Pseudomonadati</taxon>
        <taxon>Pseudomonadota</taxon>
        <taxon>Alphaproteobacteria</taxon>
        <taxon>Hyphomicrobiales</taxon>
        <taxon>Afifellaceae</taxon>
        <taxon>Faunimonas</taxon>
    </lineage>
</organism>
<dbReference type="AlphaFoldDB" id="A0A1H9N9V2"/>
<dbReference type="Pfam" id="PF01071">
    <property type="entry name" value="GARS_A"/>
    <property type="match status" value="1"/>
</dbReference>
<dbReference type="SMART" id="SM01209">
    <property type="entry name" value="GARS_A"/>
    <property type="match status" value="1"/>
</dbReference>
<evidence type="ECO:0000256" key="13">
    <source>
        <dbReference type="PROSITE-ProRule" id="PRU00409"/>
    </source>
</evidence>
<reference evidence="15 16" key="1">
    <citation type="submission" date="2016-10" db="EMBL/GenBank/DDBJ databases">
        <authorList>
            <person name="de Groot N.N."/>
        </authorList>
    </citation>
    <scope>NUCLEOTIDE SEQUENCE [LARGE SCALE GENOMIC DNA]</scope>
    <source>
        <strain evidence="15 16">A52C2</strain>
    </source>
</reference>
<dbReference type="GO" id="GO:0046872">
    <property type="term" value="F:metal ion binding"/>
    <property type="evidence" value="ECO:0007669"/>
    <property type="project" value="InterPro"/>
</dbReference>
<dbReference type="InterPro" id="IPR000115">
    <property type="entry name" value="PRibGlycinamide_synth"/>
</dbReference>
<dbReference type="RefSeq" id="WP_238858391.1">
    <property type="nucleotide sequence ID" value="NZ_FOFG01000015.1"/>
</dbReference>
<dbReference type="EC" id="6.3.4.13" evidence="4 12"/>
<dbReference type="GO" id="GO:0009113">
    <property type="term" value="P:purine nucleobase biosynthetic process"/>
    <property type="evidence" value="ECO:0007669"/>
    <property type="project" value="InterPro"/>
</dbReference>
<keyword evidence="16" id="KW-1185">Reference proteome</keyword>
<dbReference type="NCBIfam" id="TIGR00877">
    <property type="entry name" value="purD"/>
    <property type="match status" value="1"/>
</dbReference>
<dbReference type="InterPro" id="IPR037123">
    <property type="entry name" value="PRibGlycinamide_synth_C_sf"/>
</dbReference>
<evidence type="ECO:0000256" key="6">
    <source>
        <dbReference type="ARBA" id="ARBA00022741"/>
    </source>
</evidence>
<dbReference type="InterPro" id="IPR020562">
    <property type="entry name" value="PRibGlycinamide_synth_N"/>
</dbReference>
<dbReference type="STRING" id="1855383.SAMN05216548_11549"/>
<comment type="cofactor">
    <cofactor evidence="1">
        <name>Mn(2+)</name>
        <dbReference type="ChEBI" id="CHEBI:29035"/>
    </cofactor>
</comment>
<dbReference type="SUPFAM" id="SSF51246">
    <property type="entry name" value="Rudiment single hybrid motif"/>
    <property type="match status" value="1"/>
</dbReference>
<dbReference type="Gene3D" id="3.40.50.20">
    <property type="match status" value="1"/>
</dbReference>
<dbReference type="Proteomes" id="UP000199647">
    <property type="component" value="Unassembled WGS sequence"/>
</dbReference>
<dbReference type="InterPro" id="IPR020559">
    <property type="entry name" value="PRibGlycinamide_synth_CS"/>
</dbReference>
<evidence type="ECO:0000256" key="4">
    <source>
        <dbReference type="ARBA" id="ARBA00013255"/>
    </source>
</evidence>
<evidence type="ECO:0000256" key="10">
    <source>
        <dbReference type="ARBA" id="ARBA00042242"/>
    </source>
</evidence>
<dbReference type="PROSITE" id="PS00184">
    <property type="entry name" value="GARS"/>
    <property type="match status" value="1"/>
</dbReference>
<dbReference type="InterPro" id="IPR016185">
    <property type="entry name" value="PreATP-grasp_dom_sf"/>
</dbReference>
<feature type="domain" description="ATP-grasp" evidence="14">
    <location>
        <begin position="111"/>
        <end position="317"/>
    </location>
</feature>
<comment type="similarity">
    <text evidence="9 12">Belongs to the GARS family.</text>
</comment>
<dbReference type="SUPFAM" id="SSF52440">
    <property type="entry name" value="PreATP-grasp domain"/>
    <property type="match status" value="1"/>
</dbReference>
<evidence type="ECO:0000256" key="1">
    <source>
        <dbReference type="ARBA" id="ARBA00001936"/>
    </source>
</evidence>
<dbReference type="PANTHER" id="PTHR43472">
    <property type="entry name" value="PHOSPHORIBOSYLAMINE--GLYCINE LIGASE"/>
    <property type="match status" value="1"/>
</dbReference>
<dbReference type="GO" id="GO:0004637">
    <property type="term" value="F:phosphoribosylamine-glycine ligase activity"/>
    <property type="evidence" value="ECO:0007669"/>
    <property type="project" value="UniProtKB-UniRule"/>
</dbReference>
<evidence type="ECO:0000256" key="3">
    <source>
        <dbReference type="ARBA" id="ARBA00005174"/>
    </source>
</evidence>